<dbReference type="GO" id="GO:0016787">
    <property type="term" value="F:hydrolase activity"/>
    <property type="evidence" value="ECO:0007669"/>
    <property type="project" value="UniProtKB-KW"/>
</dbReference>
<evidence type="ECO:0000313" key="10">
    <source>
        <dbReference type="Proteomes" id="UP000220629"/>
    </source>
</evidence>
<dbReference type="Pfam" id="PF04794">
    <property type="entry name" value="YdjC"/>
    <property type="match status" value="1"/>
</dbReference>
<dbReference type="Gene3D" id="3.20.20.370">
    <property type="entry name" value="Glycoside hydrolase/deacetylase"/>
    <property type="match status" value="1"/>
</dbReference>
<evidence type="ECO:0000256" key="6">
    <source>
        <dbReference type="SAM" id="MobiDB-lite"/>
    </source>
</evidence>
<dbReference type="EMBL" id="JPGG01000018">
    <property type="protein sequence ID" value="KGC10584.1"/>
    <property type="molecule type" value="Genomic_DNA"/>
</dbReference>
<sequence>MATSPPRALIFTADDFGLHPRVNAAVERAHREGVLTAASLMVAAPAAHDAVARARRLPSLAVGLHLVLADGAAMLPAREIPALVGADGRFGDAMARDGCRFFFLPRVRAQLRREIRAQFEAFAASGLPLDHVNAHKHFHLHPTVLSMIVEIGRDYGLRAVRLPFERSAPAWLRPWIALVRARLDRAGIAHNDYVVGIERTGHMDERALLDAIAALPPSGVGEIYSHPAEPGDGPITPSMHDYRPGEELAALLSPRVAAALEAAGVARGGFAAVFGEAGGANGAGRGAASRQGDAQANAERASRASSR</sequence>
<name>A0A095HAI5_BURGA</name>
<organism evidence="8 10">
    <name type="scientific">Burkholderia gladioli</name>
    <name type="common">Pseudomonas marginata</name>
    <name type="synonym">Phytomonas marginata</name>
    <dbReference type="NCBI Taxonomy" id="28095"/>
    <lineage>
        <taxon>Bacteria</taxon>
        <taxon>Pseudomonadati</taxon>
        <taxon>Pseudomonadota</taxon>
        <taxon>Betaproteobacteria</taxon>
        <taxon>Burkholderiales</taxon>
        <taxon>Burkholderiaceae</taxon>
        <taxon>Burkholderia</taxon>
    </lineage>
</organism>
<reference evidence="10" key="2">
    <citation type="submission" date="2017-09" db="EMBL/GenBank/DDBJ databases">
        <title>FDA dAtabase for Regulatory Grade micrObial Sequences (FDA-ARGOS): Supporting development and validation of Infectious Disease Dx tests.</title>
        <authorList>
            <person name="Minogue T."/>
            <person name="Wolcott M."/>
            <person name="Wasieloski L."/>
            <person name="Aguilar W."/>
            <person name="Moore D."/>
            <person name="Tallon L."/>
            <person name="Sadzewicz L."/>
            <person name="Ott S."/>
            <person name="Zhao X."/>
            <person name="Nagaraj S."/>
            <person name="Vavikolanu K."/>
            <person name="Aluvathingal J."/>
            <person name="Nadendla S."/>
            <person name="Sichtig H."/>
        </authorList>
    </citation>
    <scope>NUCLEOTIDE SEQUENCE [LARGE SCALE GENOMIC DNA]</scope>
    <source>
        <strain evidence="10">FDAARGOS_390</strain>
    </source>
</reference>
<dbReference type="InterPro" id="IPR006879">
    <property type="entry name" value="YdjC-like"/>
</dbReference>
<evidence type="ECO:0000256" key="2">
    <source>
        <dbReference type="ARBA" id="ARBA00022723"/>
    </source>
</evidence>
<dbReference type="RefSeq" id="WP_036052245.1">
    <property type="nucleotide sequence ID" value="NZ_CADEQB010000025.1"/>
</dbReference>
<keyword evidence="3" id="KW-0378">Hydrolase</keyword>
<comment type="caution">
    <text evidence="8">The sequence shown here is derived from an EMBL/GenBank/DDBJ whole genome shotgun (WGS) entry which is preliminary data.</text>
</comment>
<reference evidence="7 9" key="1">
    <citation type="submission" date="2014-04" db="EMBL/GenBank/DDBJ databases">
        <authorList>
            <person name="Bishop-Lilly K.A."/>
            <person name="Broomall S.M."/>
            <person name="Chain P.S."/>
            <person name="Chertkov O."/>
            <person name="Coyne S.R."/>
            <person name="Daligault H.E."/>
            <person name="Davenport K.W."/>
            <person name="Erkkila T."/>
            <person name="Frey K.G."/>
            <person name="Gibbons H.S."/>
            <person name="Gu W."/>
            <person name="Jaissle J."/>
            <person name="Johnson S.L."/>
            <person name="Koroleva G.I."/>
            <person name="Ladner J.T."/>
            <person name="Lo C.-C."/>
            <person name="Minogue T.D."/>
            <person name="Munk C."/>
            <person name="Palacios G.F."/>
            <person name="Redden C.L."/>
            <person name="Rosenzweig C.N."/>
            <person name="Scholz M.B."/>
            <person name="Teshima H."/>
            <person name="Xu Y."/>
        </authorList>
    </citation>
    <scope>NUCLEOTIDE SEQUENCE [LARGE SCALE GENOMIC DNA]</scope>
    <source>
        <strain evidence="7">Gladioli</strain>
        <strain evidence="9">gladioli</strain>
    </source>
</reference>
<dbReference type="NCBIfam" id="TIGR03473">
    <property type="entry name" value="HpnK"/>
    <property type="match status" value="1"/>
</dbReference>
<protein>
    <submittedName>
        <fullName evidence="7">YdjC-like family protein</fullName>
    </submittedName>
</protein>
<dbReference type="PANTHER" id="PTHR31609">
    <property type="entry name" value="YDJC DEACETYLASE FAMILY MEMBER"/>
    <property type="match status" value="1"/>
</dbReference>
<dbReference type="InterPro" id="IPR011330">
    <property type="entry name" value="Glyco_hydro/deAcase_b/a-brl"/>
</dbReference>
<keyword evidence="4" id="KW-0460">Magnesium</keyword>
<evidence type="ECO:0000256" key="4">
    <source>
        <dbReference type="ARBA" id="ARBA00022842"/>
    </source>
</evidence>
<proteinExistence type="predicted"/>
<keyword evidence="2" id="KW-0479">Metal-binding</keyword>
<gene>
    <name evidence="8" type="ORF">CRM94_33095</name>
    <name evidence="7" type="ORF">DM48_6419</name>
</gene>
<feature type="region of interest" description="Disordered" evidence="6">
    <location>
        <begin position="281"/>
        <end position="307"/>
    </location>
</feature>
<dbReference type="EMBL" id="PDDY01000004">
    <property type="protein sequence ID" value="PEH39146.1"/>
    <property type="molecule type" value="Genomic_DNA"/>
</dbReference>
<dbReference type="KEGG" id="bgo:BM43_2477"/>
<dbReference type="GO" id="GO:0046872">
    <property type="term" value="F:metal ion binding"/>
    <property type="evidence" value="ECO:0007669"/>
    <property type="project" value="UniProtKB-KW"/>
</dbReference>
<reference evidence="8" key="3">
    <citation type="submission" date="2017-09" db="EMBL/GenBank/DDBJ databases">
        <title>FDA dAtabase for Regulatory Grade micrObial Sequences (FDA-ARGOS): Supporting development and validation of Infectious Disease Dx tests.</title>
        <authorList>
            <person name="Minogue T."/>
            <person name="Wolcott M."/>
            <person name="Wasieloski L."/>
            <person name="Aguilar W."/>
            <person name="Moore D."/>
            <person name="Tallon L.J."/>
            <person name="Sadzewicz L."/>
            <person name="Ott S."/>
            <person name="Zhao X."/>
            <person name="Nagaraj S."/>
            <person name="Vavikolanu K."/>
            <person name="Aluvathingal J."/>
            <person name="Nadendla S."/>
            <person name="Sichtig H."/>
        </authorList>
    </citation>
    <scope>NUCLEOTIDE SEQUENCE</scope>
    <source>
        <strain evidence="8">FDAARGOS_390</strain>
    </source>
</reference>
<comment type="cofactor">
    <cofactor evidence="1">
        <name>Mg(2+)</name>
        <dbReference type="ChEBI" id="CHEBI:18420"/>
    </cofactor>
</comment>
<dbReference type="InterPro" id="IPR017836">
    <property type="entry name" value="Hopanoid_biosynth-assoc_HpnK"/>
</dbReference>
<dbReference type="Proteomes" id="UP000220629">
    <property type="component" value="Unassembled WGS sequence"/>
</dbReference>
<dbReference type="PANTHER" id="PTHR31609:SF1">
    <property type="entry name" value="CARBOHYDRATE DEACETYLASE"/>
    <property type="match status" value="1"/>
</dbReference>
<evidence type="ECO:0000313" key="9">
    <source>
        <dbReference type="Proteomes" id="UP000029590"/>
    </source>
</evidence>
<evidence type="ECO:0000313" key="8">
    <source>
        <dbReference type="EMBL" id="PEH39146.1"/>
    </source>
</evidence>
<accession>A0A095HAI5</accession>
<dbReference type="GO" id="GO:0019213">
    <property type="term" value="F:deacetylase activity"/>
    <property type="evidence" value="ECO:0007669"/>
    <property type="project" value="TreeGrafter"/>
</dbReference>
<evidence type="ECO:0000313" key="7">
    <source>
        <dbReference type="EMBL" id="KGC10584.1"/>
    </source>
</evidence>
<evidence type="ECO:0000256" key="1">
    <source>
        <dbReference type="ARBA" id="ARBA00001946"/>
    </source>
</evidence>
<dbReference type="OrthoDB" id="9774177at2"/>
<feature type="compositionally biased region" description="Low complexity" evidence="6">
    <location>
        <begin position="294"/>
        <end position="307"/>
    </location>
</feature>
<keyword evidence="5" id="KW-0119">Carbohydrate metabolism</keyword>
<dbReference type="Proteomes" id="UP000029590">
    <property type="component" value="Unassembled WGS sequence"/>
</dbReference>
<dbReference type="GO" id="GO:0005975">
    <property type="term" value="P:carbohydrate metabolic process"/>
    <property type="evidence" value="ECO:0007669"/>
    <property type="project" value="InterPro"/>
</dbReference>
<dbReference type="AlphaFoldDB" id="A0A095HAI5"/>
<evidence type="ECO:0000256" key="3">
    <source>
        <dbReference type="ARBA" id="ARBA00022801"/>
    </source>
</evidence>
<dbReference type="SUPFAM" id="SSF88713">
    <property type="entry name" value="Glycoside hydrolase/deacetylase"/>
    <property type="match status" value="1"/>
</dbReference>
<evidence type="ECO:0000256" key="5">
    <source>
        <dbReference type="ARBA" id="ARBA00023277"/>
    </source>
</evidence>